<evidence type="ECO:0000313" key="2">
    <source>
        <dbReference type="EMBL" id="ORZ22783.1"/>
    </source>
</evidence>
<dbReference type="AlphaFoldDB" id="A0A1Y2GXL6"/>
<organism evidence="2 3">
    <name type="scientific">Lobosporangium transversale</name>
    <dbReference type="NCBI Taxonomy" id="64571"/>
    <lineage>
        <taxon>Eukaryota</taxon>
        <taxon>Fungi</taxon>
        <taxon>Fungi incertae sedis</taxon>
        <taxon>Mucoromycota</taxon>
        <taxon>Mortierellomycotina</taxon>
        <taxon>Mortierellomycetes</taxon>
        <taxon>Mortierellales</taxon>
        <taxon>Mortierellaceae</taxon>
        <taxon>Lobosporangium</taxon>
    </lineage>
</organism>
<sequence>MSTRPTITCQSHWISPKDSHNLKRRHTRGNSSYSRSSRTTFSSSLSSNISLSDSTYIHRDHHPYQDEELCCTDSLCTKNNIRYGGYNNNINDLEKPMQSSDVPSWFGSLRSFAISASATSRGVFTSLNASLPSHSSKSNPSSSPCRGKSSSIYYAGLLDDDSDSGSSNNYDEPITSKNGLKENRVRGPRMNWAKLDPSLGSIFSQPYKAIPEPELSSPSSPSTASASSLQSPTFSDVEHLAVSEACRHDDDASIYHAEIDRVTSNGDDECPKFSSYRHYGRMLKEDADLGNGPTSNAYANAYLGSKSTPTTSAFSYIKSYVPSLPGFNNETKRTGARSPTTVSSSLSSSSGTGLWSIRKLSMTLLSNDLYAPIDPSSDEAFIPTDNRKMHGQQP</sequence>
<feature type="compositionally biased region" description="Low complexity" evidence="1">
    <location>
        <begin position="338"/>
        <end position="352"/>
    </location>
</feature>
<feature type="region of interest" description="Disordered" evidence="1">
    <location>
        <begin position="327"/>
        <end position="352"/>
    </location>
</feature>
<reference evidence="2 3" key="1">
    <citation type="submission" date="2016-07" db="EMBL/GenBank/DDBJ databases">
        <title>Pervasive Adenine N6-methylation of Active Genes in Fungi.</title>
        <authorList>
            <consortium name="DOE Joint Genome Institute"/>
            <person name="Mondo S.J."/>
            <person name="Dannebaum R.O."/>
            <person name="Kuo R.C."/>
            <person name="Labutti K."/>
            <person name="Haridas S."/>
            <person name="Kuo A."/>
            <person name="Salamov A."/>
            <person name="Ahrendt S.R."/>
            <person name="Lipzen A."/>
            <person name="Sullivan W."/>
            <person name="Andreopoulos W.B."/>
            <person name="Clum A."/>
            <person name="Lindquist E."/>
            <person name="Daum C."/>
            <person name="Ramamoorthy G.K."/>
            <person name="Gryganskyi A."/>
            <person name="Culley D."/>
            <person name="Magnuson J.K."/>
            <person name="James T.Y."/>
            <person name="O'Malley M.A."/>
            <person name="Stajich J.E."/>
            <person name="Spatafora J.W."/>
            <person name="Visel A."/>
            <person name="Grigoriev I.V."/>
        </authorList>
    </citation>
    <scope>NUCLEOTIDE SEQUENCE [LARGE SCALE GENOMIC DNA]</scope>
    <source>
        <strain evidence="2 3">NRRL 3116</strain>
    </source>
</reference>
<proteinExistence type="predicted"/>
<gene>
    <name evidence="2" type="ORF">BCR41DRAFT_349674</name>
</gene>
<feature type="compositionally biased region" description="Low complexity" evidence="1">
    <location>
        <begin position="212"/>
        <end position="232"/>
    </location>
</feature>
<feature type="region of interest" description="Disordered" evidence="1">
    <location>
        <begin position="19"/>
        <end position="46"/>
    </location>
</feature>
<feature type="region of interest" description="Disordered" evidence="1">
    <location>
        <begin position="162"/>
        <end position="185"/>
    </location>
</feature>
<comment type="caution">
    <text evidence="2">The sequence shown here is derived from an EMBL/GenBank/DDBJ whole genome shotgun (WGS) entry which is preliminary data.</text>
</comment>
<feature type="region of interest" description="Disordered" evidence="1">
    <location>
        <begin position="375"/>
        <end position="394"/>
    </location>
</feature>
<dbReference type="GeneID" id="33565355"/>
<accession>A0A1Y2GXL6</accession>
<dbReference type="EMBL" id="MCFF01000010">
    <property type="protein sequence ID" value="ORZ22783.1"/>
    <property type="molecule type" value="Genomic_DNA"/>
</dbReference>
<keyword evidence="3" id="KW-1185">Reference proteome</keyword>
<protein>
    <submittedName>
        <fullName evidence="2">Uncharacterized protein</fullName>
    </submittedName>
</protein>
<name>A0A1Y2GXL6_9FUNG</name>
<dbReference type="Proteomes" id="UP000193648">
    <property type="component" value="Unassembled WGS sequence"/>
</dbReference>
<dbReference type="RefSeq" id="XP_021883337.1">
    <property type="nucleotide sequence ID" value="XM_022023511.1"/>
</dbReference>
<dbReference type="OrthoDB" id="2420930at2759"/>
<evidence type="ECO:0000313" key="3">
    <source>
        <dbReference type="Proteomes" id="UP000193648"/>
    </source>
</evidence>
<dbReference type="InParanoid" id="A0A1Y2GXL6"/>
<evidence type="ECO:0000256" key="1">
    <source>
        <dbReference type="SAM" id="MobiDB-lite"/>
    </source>
</evidence>
<feature type="region of interest" description="Disordered" evidence="1">
    <location>
        <begin position="209"/>
        <end position="232"/>
    </location>
</feature>
<feature type="compositionally biased region" description="Low complexity" evidence="1">
    <location>
        <begin position="30"/>
        <end position="46"/>
    </location>
</feature>